<accession>A0A4S4NG01</accession>
<protein>
    <recommendedName>
        <fullName evidence="3">Phytanoyl-CoA dioxygenase</fullName>
    </recommendedName>
</protein>
<organism evidence="1 2">
    <name type="scientific">Aliishimia ponticola</name>
    <dbReference type="NCBI Taxonomy" id="2499833"/>
    <lineage>
        <taxon>Bacteria</taxon>
        <taxon>Pseudomonadati</taxon>
        <taxon>Pseudomonadota</taxon>
        <taxon>Alphaproteobacteria</taxon>
        <taxon>Rhodobacterales</taxon>
        <taxon>Paracoccaceae</taxon>
        <taxon>Aliishimia</taxon>
    </lineage>
</organism>
<proteinExistence type="predicted"/>
<dbReference type="Proteomes" id="UP000306602">
    <property type="component" value="Unassembled WGS sequence"/>
</dbReference>
<dbReference type="AlphaFoldDB" id="A0A4S4NG01"/>
<dbReference type="Gene3D" id="2.60.120.620">
    <property type="entry name" value="q2cbj1_9rhob like domain"/>
    <property type="match status" value="1"/>
</dbReference>
<sequence length="219" mass="24664">MLDTLVKLGNKLRTDALAITDTETLGLDLSNLRAIRELEFEEKTPENDWDTAHHSQEMTGRQVLLEAPQIYQMGVGRQLMDVAEQYFGSPAILLDVTYRIDRNVKGDQRGVRRWHRDGESKSMLRAIVYLEAVGTSDGPFECLPKTRVPLRLLLRLLPRHLRHTDTGVGLFVRKSRWQKCTGPAGTVVLVDPAALYHHGTNPKAHREVVTFTYIPVGGG</sequence>
<name>A0A4S4NG01_9RHOB</name>
<evidence type="ECO:0000313" key="2">
    <source>
        <dbReference type="Proteomes" id="UP000306602"/>
    </source>
</evidence>
<evidence type="ECO:0008006" key="3">
    <source>
        <dbReference type="Google" id="ProtNLM"/>
    </source>
</evidence>
<dbReference type="EMBL" id="SRKY01000001">
    <property type="protein sequence ID" value="THH38552.1"/>
    <property type="molecule type" value="Genomic_DNA"/>
</dbReference>
<reference evidence="1 2" key="1">
    <citation type="submission" date="2019-04" db="EMBL/GenBank/DDBJ databases">
        <title>Shimia ponticola sp. nov., isolated from seawater.</title>
        <authorList>
            <person name="Kim Y.-O."/>
            <person name="Yoon J.-H."/>
        </authorList>
    </citation>
    <scope>NUCLEOTIDE SEQUENCE [LARGE SCALE GENOMIC DNA]</scope>
    <source>
        <strain evidence="1 2">MYP11</strain>
    </source>
</reference>
<evidence type="ECO:0000313" key="1">
    <source>
        <dbReference type="EMBL" id="THH38552.1"/>
    </source>
</evidence>
<keyword evidence="2" id="KW-1185">Reference proteome</keyword>
<comment type="caution">
    <text evidence="1">The sequence shown here is derived from an EMBL/GenBank/DDBJ whole genome shotgun (WGS) entry which is preliminary data.</text>
</comment>
<gene>
    <name evidence="1" type="ORF">E4Z66_02995</name>
</gene>
<dbReference type="OrthoDB" id="467001at2"/>
<dbReference type="RefSeq" id="WP_136461445.1">
    <property type="nucleotide sequence ID" value="NZ_SRKY01000001.1"/>
</dbReference>
<dbReference type="SUPFAM" id="SSF51197">
    <property type="entry name" value="Clavaminate synthase-like"/>
    <property type="match status" value="1"/>
</dbReference>